<dbReference type="RefSeq" id="WP_204719051.1">
    <property type="nucleotide sequence ID" value="NZ_JAFFGU010000029.1"/>
</dbReference>
<protein>
    <submittedName>
        <fullName evidence="1">Uncharacterized protein</fullName>
    </submittedName>
</protein>
<reference evidence="1" key="1">
    <citation type="submission" date="2021-02" db="EMBL/GenBank/DDBJ databases">
        <title>Taxonomy, biology and ecology of Rhodococcus bacteria occurring in California pistachio and other woody hosts as revealed by genome sequence analyses.</title>
        <authorList>
            <person name="Riely B."/>
            <person name="Gai Y."/>
        </authorList>
    </citation>
    <scope>NUCLEOTIDE SEQUENCE</scope>
    <source>
        <strain evidence="1">BP-295</strain>
    </source>
</reference>
<evidence type="ECO:0000313" key="1">
    <source>
        <dbReference type="EMBL" id="MBM7280617.1"/>
    </source>
</evidence>
<organism evidence="1 2">
    <name type="scientific">Gordonia rubripertincta</name>
    <name type="common">Rhodococcus corallinus</name>
    <dbReference type="NCBI Taxonomy" id="36822"/>
    <lineage>
        <taxon>Bacteria</taxon>
        <taxon>Bacillati</taxon>
        <taxon>Actinomycetota</taxon>
        <taxon>Actinomycetes</taxon>
        <taxon>Mycobacteriales</taxon>
        <taxon>Gordoniaceae</taxon>
        <taxon>Gordonia</taxon>
    </lineage>
</organism>
<proteinExistence type="predicted"/>
<sequence length="164" mass="17506">MASSYFDSWFSYETLLTATWSPDAGVVVTSSVLPMAWTRALERIGRDLRVRHFNGAIADIRFEAEHRQVRDDDELDYVWLSSDVTPEGGVSHGMAHSGEGVLASAGEEAVAVSCANLVQDQVERTGIQWPRGRAGGAMGAVLIGGVATWSGRDGEKAAIGSLPA</sequence>
<dbReference type="AlphaFoldDB" id="A0AAW4GC53"/>
<accession>A0AAW4GC53</accession>
<evidence type="ECO:0000313" key="2">
    <source>
        <dbReference type="Proteomes" id="UP001195196"/>
    </source>
</evidence>
<gene>
    <name evidence="1" type="ORF">JTZ10_23035</name>
</gene>
<dbReference type="Proteomes" id="UP001195196">
    <property type="component" value="Unassembled WGS sequence"/>
</dbReference>
<name>A0AAW4GC53_GORRU</name>
<comment type="caution">
    <text evidence="1">The sequence shown here is derived from an EMBL/GenBank/DDBJ whole genome shotgun (WGS) entry which is preliminary data.</text>
</comment>
<dbReference type="EMBL" id="JAFFGU010000029">
    <property type="protein sequence ID" value="MBM7280617.1"/>
    <property type="molecule type" value="Genomic_DNA"/>
</dbReference>